<feature type="domain" description="Flavodoxin-like fold" evidence="7">
    <location>
        <begin position="2"/>
        <end position="194"/>
    </location>
</feature>
<comment type="catalytic activity">
    <reaction evidence="6">
        <text>N,N-dimethyl-1,4-phenylenediamine + anthranilate + 2 NAD(+) = 2-(4-dimethylaminophenyl)diazenylbenzoate + 2 NADH + 2 H(+)</text>
        <dbReference type="Rhea" id="RHEA:55872"/>
        <dbReference type="ChEBI" id="CHEBI:15378"/>
        <dbReference type="ChEBI" id="CHEBI:15783"/>
        <dbReference type="ChEBI" id="CHEBI:16567"/>
        <dbReference type="ChEBI" id="CHEBI:57540"/>
        <dbReference type="ChEBI" id="CHEBI:57945"/>
        <dbReference type="ChEBI" id="CHEBI:71579"/>
        <dbReference type="EC" id="1.7.1.17"/>
    </reaction>
    <physiologicalReaction direction="right-to-left" evidence="6">
        <dbReference type="Rhea" id="RHEA:55874"/>
    </physiologicalReaction>
</comment>
<evidence type="ECO:0000256" key="2">
    <source>
        <dbReference type="ARBA" id="ARBA00022643"/>
    </source>
</evidence>
<dbReference type="PANTHER" id="PTHR43741:SF4">
    <property type="entry name" value="FMN-DEPENDENT NADH:QUINONE OXIDOREDUCTASE"/>
    <property type="match status" value="1"/>
</dbReference>
<evidence type="ECO:0000256" key="6">
    <source>
        <dbReference type="ARBA" id="ARBA00048542"/>
    </source>
</evidence>
<sequence length="206" mass="22060">MILRLICSPRGTLSESYRLSEAVLARLRQTPELAGLPVVDVDTNVLPHVDTDYALTLASPADPDAETTSRGALGLSAQLIRQLADARCVVIATPMHNYTVPSALKTWIDHVLRVRHTFANTPQGKVGTLPDRRVYVAIASGGDFSGDPARQPDFLTPYLKAALGTMGLHDLSFFAVEGTVRGEAALAAARDRAMRCLDAHFGAIAA</sequence>
<dbReference type="Gene3D" id="3.40.50.360">
    <property type="match status" value="1"/>
</dbReference>
<name>A0A484RM26_9ZZZZ</name>
<dbReference type="InterPro" id="IPR050104">
    <property type="entry name" value="FMN-dep_NADH:Q_OxRdtase_AzoR1"/>
</dbReference>
<dbReference type="AlphaFoldDB" id="A0A484RM26"/>
<gene>
    <name evidence="9" type="ORF">BER1_2774</name>
    <name evidence="8" type="ORF">BER2_2732</name>
</gene>
<keyword evidence="1" id="KW-0285">Flavoprotein</keyword>
<dbReference type="Pfam" id="PF02525">
    <property type="entry name" value="Flavodoxin_2"/>
    <property type="match status" value="1"/>
</dbReference>
<evidence type="ECO:0000256" key="5">
    <source>
        <dbReference type="ARBA" id="ARBA00024061"/>
    </source>
</evidence>
<dbReference type="EMBL" id="CAADIH010000019">
    <property type="protein sequence ID" value="VFR44397.1"/>
    <property type="molecule type" value="Genomic_DNA"/>
</dbReference>
<dbReference type="InterPro" id="IPR003680">
    <property type="entry name" value="Flavodoxin_fold"/>
</dbReference>
<keyword evidence="2" id="KW-0288">FMN</keyword>
<evidence type="ECO:0000256" key="1">
    <source>
        <dbReference type="ARBA" id="ARBA00022630"/>
    </source>
</evidence>
<proteinExistence type="inferred from homology"/>
<evidence type="ECO:0000313" key="9">
    <source>
        <dbReference type="EMBL" id="VFR50561.1"/>
    </source>
</evidence>
<evidence type="ECO:0000313" key="8">
    <source>
        <dbReference type="EMBL" id="VFR44397.1"/>
    </source>
</evidence>
<dbReference type="InterPro" id="IPR029039">
    <property type="entry name" value="Flavoprotein-like_sf"/>
</dbReference>
<dbReference type="PANTHER" id="PTHR43741">
    <property type="entry name" value="FMN-DEPENDENT NADH-AZOREDUCTASE 1"/>
    <property type="match status" value="1"/>
</dbReference>
<dbReference type="GO" id="GO:0016655">
    <property type="term" value="F:oxidoreductase activity, acting on NAD(P)H, quinone or similar compound as acceptor"/>
    <property type="evidence" value="ECO:0007669"/>
    <property type="project" value="InterPro"/>
</dbReference>
<dbReference type="InterPro" id="IPR023048">
    <property type="entry name" value="NADH:quinone_OxRdtase_FMN_depd"/>
</dbReference>
<keyword evidence="3" id="KW-0560">Oxidoreductase</keyword>
<reference evidence="9" key="1">
    <citation type="submission" date="2019-03" db="EMBL/GenBank/DDBJ databases">
        <authorList>
            <person name="Danneels B."/>
        </authorList>
    </citation>
    <scope>NUCLEOTIDE SEQUENCE</scope>
</reference>
<evidence type="ECO:0000256" key="3">
    <source>
        <dbReference type="ARBA" id="ARBA00023002"/>
    </source>
</evidence>
<dbReference type="EC" id="1.7.1.17" evidence="5"/>
<keyword evidence="4" id="KW-0520">NAD</keyword>
<evidence type="ECO:0000256" key="4">
    <source>
        <dbReference type="ARBA" id="ARBA00023027"/>
    </source>
</evidence>
<dbReference type="HAMAP" id="MF_01216">
    <property type="entry name" value="Azoreductase_type1"/>
    <property type="match status" value="1"/>
</dbReference>
<accession>A0A484RM26</accession>
<organism evidence="9">
    <name type="scientific">plant metagenome</name>
    <dbReference type="NCBI Taxonomy" id="1297885"/>
    <lineage>
        <taxon>unclassified sequences</taxon>
        <taxon>metagenomes</taxon>
        <taxon>organismal metagenomes</taxon>
    </lineage>
</organism>
<dbReference type="SUPFAM" id="SSF52218">
    <property type="entry name" value="Flavoproteins"/>
    <property type="match status" value="1"/>
</dbReference>
<dbReference type="GO" id="GO:0010181">
    <property type="term" value="F:FMN binding"/>
    <property type="evidence" value="ECO:0007669"/>
    <property type="project" value="InterPro"/>
</dbReference>
<protein>
    <recommendedName>
        <fullName evidence="5">FMN-dependent NADH-azoreductase</fullName>
        <ecNumber evidence="5">1.7.1.17</ecNumber>
    </recommendedName>
</protein>
<evidence type="ECO:0000259" key="7">
    <source>
        <dbReference type="Pfam" id="PF02525"/>
    </source>
</evidence>
<dbReference type="EMBL" id="CAADIE010000037">
    <property type="protein sequence ID" value="VFR50561.1"/>
    <property type="molecule type" value="Genomic_DNA"/>
</dbReference>